<dbReference type="OrthoDB" id="5244617at2"/>
<dbReference type="EC" id="7.1.1.9" evidence="10"/>
<keyword evidence="13" id="KW-1185">Reference proteome</keyword>
<comment type="subcellular location">
    <subcellularLocation>
        <location evidence="2">Cell membrane</location>
        <topology evidence="2">Multi-pass membrane protein</topology>
    </subcellularLocation>
</comment>
<evidence type="ECO:0000256" key="3">
    <source>
        <dbReference type="ARBA" id="ARBA00006870"/>
    </source>
</evidence>
<comment type="subunit">
    <text evidence="10">Associates with subunits I, II and III to form cytochrome c oxidase.</text>
</comment>
<keyword evidence="5 11" id="KW-0812">Transmembrane</keyword>
<evidence type="ECO:0000256" key="4">
    <source>
        <dbReference type="ARBA" id="ARBA00022475"/>
    </source>
</evidence>
<sequence length="133" mass="14674">MKVEYKLFTIIGVFAVVMGAIYGHFTHWEEPVGPVALFLTGGLCAMIAFYLWRTGAKLDPRPDDDPYGEIDQVEGDFGFFAPYSWWPLFLGLAAALIFLGAAVGWWLVIIAIPFGAVALCGWVFEYSKGDDAV</sequence>
<feature type="transmembrane region" description="Helical" evidence="11">
    <location>
        <begin position="31"/>
        <end position="52"/>
    </location>
</feature>
<evidence type="ECO:0000256" key="11">
    <source>
        <dbReference type="SAM" id="Phobius"/>
    </source>
</evidence>
<comment type="function">
    <text evidence="1 10">Part of cytochrome c oxidase, its function is unknown.</text>
</comment>
<comment type="catalytic activity">
    <reaction evidence="9 10">
        <text>4 Fe(II)-[cytochrome c] + O2 + 8 H(+)(in) = 4 Fe(III)-[cytochrome c] + 2 H2O + 4 H(+)(out)</text>
        <dbReference type="Rhea" id="RHEA:11436"/>
        <dbReference type="Rhea" id="RHEA-COMP:10350"/>
        <dbReference type="Rhea" id="RHEA-COMP:14399"/>
        <dbReference type="ChEBI" id="CHEBI:15377"/>
        <dbReference type="ChEBI" id="CHEBI:15378"/>
        <dbReference type="ChEBI" id="CHEBI:15379"/>
        <dbReference type="ChEBI" id="CHEBI:29033"/>
        <dbReference type="ChEBI" id="CHEBI:29034"/>
        <dbReference type="EC" id="7.1.1.9"/>
    </reaction>
</comment>
<feature type="transmembrane region" description="Helical" evidence="11">
    <location>
        <begin position="77"/>
        <end position="99"/>
    </location>
</feature>
<evidence type="ECO:0000256" key="2">
    <source>
        <dbReference type="ARBA" id="ARBA00004651"/>
    </source>
</evidence>
<gene>
    <name evidence="12" type="ORF">SAMN04489750_0920</name>
</gene>
<dbReference type="PIRSF" id="PIRSF017385">
    <property type="entry name" value="CtaF"/>
    <property type="match status" value="1"/>
</dbReference>
<keyword evidence="4 10" id="KW-1003">Cell membrane</keyword>
<keyword evidence="6 10" id="KW-1278">Translocase</keyword>
<protein>
    <recommendedName>
        <fullName evidence="10">Cytochrome c oxidase polypeptide 4</fullName>
        <ecNumber evidence="10">7.1.1.9</ecNumber>
    </recommendedName>
    <alternativeName>
        <fullName evidence="10">Cytochrome aa3 subunit 4</fullName>
    </alternativeName>
    <alternativeName>
        <fullName evidence="10">Cytochrome c oxidase polypeptide IV</fullName>
    </alternativeName>
</protein>
<evidence type="ECO:0000256" key="5">
    <source>
        <dbReference type="ARBA" id="ARBA00022692"/>
    </source>
</evidence>
<name>A0A2Y8ZNY2_9MICO</name>
<feature type="transmembrane region" description="Helical" evidence="11">
    <location>
        <begin position="105"/>
        <end position="124"/>
    </location>
</feature>
<dbReference type="AlphaFoldDB" id="A0A2Y8ZNY2"/>
<comment type="similarity">
    <text evidence="3 10">Belongs to the cytochrome c oxidase bacterial subunit CtaF family.</text>
</comment>
<evidence type="ECO:0000313" key="13">
    <source>
        <dbReference type="Proteomes" id="UP000250028"/>
    </source>
</evidence>
<evidence type="ECO:0000256" key="1">
    <source>
        <dbReference type="ARBA" id="ARBA00002536"/>
    </source>
</evidence>
<evidence type="ECO:0000256" key="8">
    <source>
        <dbReference type="ARBA" id="ARBA00023136"/>
    </source>
</evidence>
<dbReference type="RefSeq" id="WP_109684308.1">
    <property type="nucleotide sequence ID" value="NZ_QGDN01000001.1"/>
</dbReference>
<dbReference type="Pfam" id="PF12270">
    <property type="entry name" value="Cyt_c_ox_IV"/>
    <property type="match status" value="1"/>
</dbReference>
<accession>A0A2Y8ZNY2</accession>
<dbReference type="InterPro" id="IPR021050">
    <property type="entry name" value="Cyt_c_oxidase_su4_actinobac"/>
</dbReference>
<evidence type="ECO:0000313" key="12">
    <source>
        <dbReference type="EMBL" id="SSA33635.1"/>
    </source>
</evidence>
<evidence type="ECO:0000256" key="9">
    <source>
        <dbReference type="ARBA" id="ARBA00047816"/>
    </source>
</evidence>
<dbReference type="EMBL" id="UESZ01000001">
    <property type="protein sequence ID" value="SSA33635.1"/>
    <property type="molecule type" value="Genomic_DNA"/>
</dbReference>
<organism evidence="12 13">
    <name type="scientific">Branchiibius hedensis</name>
    <dbReference type="NCBI Taxonomy" id="672460"/>
    <lineage>
        <taxon>Bacteria</taxon>
        <taxon>Bacillati</taxon>
        <taxon>Actinomycetota</taxon>
        <taxon>Actinomycetes</taxon>
        <taxon>Micrococcales</taxon>
        <taxon>Dermacoccaceae</taxon>
        <taxon>Branchiibius</taxon>
    </lineage>
</organism>
<dbReference type="GO" id="GO:0004129">
    <property type="term" value="F:cytochrome-c oxidase activity"/>
    <property type="evidence" value="ECO:0007669"/>
    <property type="project" value="UniProtKB-EC"/>
</dbReference>
<dbReference type="Proteomes" id="UP000250028">
    <property type="component" value="Unassembled WGS sequence"/>
</dbReference>
<evidence type="ECO:0000256" key="10">
    <source>
        <dbReference type="PIRNR" id="PIRNR017385"/>
    </source>
</evidence>
<evidence type="ECO:0000256" key="6">
    <source>
        <dbReference type="ARBA" id="ARBA00022967"/>
    </source>
</evidence>
<evidence type="ECO:0000256" key="7">
    <source>
        <dbReference type="ARBA" id="ARBA00022989"/>
    </source>
</evidence>
<dbReference type="GO" id="GO:0022900">
    <property type="term" value="P:electron transport chain"/>
    <property type="evidence" value="ECO:0007669"/>
    <property type="project" value="InterPro"/>
</dbReference>
<feature type="transmembrane region" description="Helical" evidence="11">
    <location>
        <begin position="7"/>
        <end position="25"/>
    </location>
</feature>
<keyword evidence="7 11" id="KW-1133">Transmembrane helix</keyword>
<dbReference type="GO" id="GO:0005886">
    <property type="term" value="C:plasma membrane"/>
    <property type="evidence" value="ECO:0007669"/>
    <property type="project" value="UniProtKB-SubCell"/>
</dbReference>
<reference evidence="13" key="1">
    <citation type="submission" date="2016-10" db="EMBL/GenBank/DDBJ databases">
        <authorList>
            <person name="Varghese N."/>
            <person name="Submissions S."/>
        </authorList>
    </citation>
    <scope>NUCLEOTIDE SEQUENCE [LARGE SCALE GENOMIC DNA]</scope>
    <source>
        <strain evidence="13">DSM 22951</strain>
    </source>
</reference>
<proteinExistence type="inferred from homology"/>
<keyword evidence="8 10" id="KW-0472">Membrane</keyword>